<keyword evidence="1" id="KW-0732">Signal</keyword>
<keyword evidence="3" id="KW-1185">Reference proteome</keyword>
<reference evidence="2 3" key="1">
    <citation type="submission" date="2024-06" db="EMBL/GenBank/DDBJ databases">
        <title>The Natural Products Discovery Center: Release of the First 8490 Sequenced Strains for Exploring Actinobacteria Biosynthetic Diversity.</title>
        <authorList>
            <person name="Kalkreuter E."/>
            <person name="Kautsar S.A."/>
            <person name="Yang D."/>
            <person name="Bader C.D."/>
            <person name="Teijaro C.N."/>
            <person name="Fluegel L."/>
            <person name="Davis C.M."/>
            <person name="Simpson J.R."/>
            <person name="Lauterbach L."/>
            <person name="Steele A.D."/>
            <person name="Gui C."/>
            <person name="Meng S."/>
            <person name="Li G."/>
            <person name="Viehrig K."/>
            <person name="Ye F."/>
            <person name="Su P."/>
            <person name="Kiefer A.F."/>
            <person name="Nichols A."/>
            <person name="Cepeda A.J."/>
            <person name="Yan W."/>
            <person name="Fan B."/>
            <person name="Jiang Y."/>
            <person name="Adhikari A."/>
            <person name="Zheng C.-J."/>
            <person name="Schuster L."/>
            <person name="Cowan T.M."/>
            <person name="Smanski M.J."/>
            <person name="Chevrette M.G."/>
            <person name="De Carvalho L.P.S."/>
            <person name="Shen B."/>
        </authorList>
    </citation>
    <scope>NUCLEOTIDE SEQUENCE [LARGE SCALE GENOMIC DNA]</scope>
    <source>
        <strain evidence="2 3">NPDC001166</strain>
    </source>
</reference>
<dbReference type="Pfam" id="PF19559">
    <property type="entry name" value="DUF6081"/>
    <property type="match status" value="1"/>
</dbReference>
<feature type="chain" id="PRO_5046318007" evidence="1">
    <location>
        <begin position="23"/>
        <end position="362"/>
    </location>
</feature>
<sequence length="362" mass="38657">MSLSRRTALTVTAAALAGTALSAGPAAARGTAPSAGRRVLFEDDFSGGFATSGPGARWTGIPFGGGVGEDAVADTSGRGLRLAAKGRNPRTGEPAYTLTLGQHEPSGLPGSLDHVKWLSYPDQHTADGLLGFTAEPGRLLVAEARLSATTYGTAAHPFGSAVADPHDDLRLAMAGLPAEDQETGIAVDFFFTDRTVYAFYERLPNHRDTLGDYAAFTYAVPVARRPSPTAEHHVRIAYDRSRGVIRWYLEGREVFTVDRIGRLLPSRRHLLLDHGGTPATVTPRQFTFGLGLFDALDGARPGVPGSGLVRLTTETGHYYDPVRGEPTAQSFLDDTSRPENRLWGQGAALGVRRFTVFTRNAG</sequence>
<evidence type="ECO:0000256" key="1">
    <source>
        <dbReference type="SAM" id="SignalP"/>
    </source>
</evidence>
<dbReference type="InterPro" id="IPR006311">
    <property type="entry name" value="TAT_signal"/>
</dbReference>
<proteinExistence type="predicted"/>
<evidence type="ECO:0000313" key="2">
    <source>
        <dbReference type="EMBL" id="MER6427637.1"/>
    </source>
</evidence>
<gene>
    <name evidence="2" type="ORF">ABT272_07795</name>
</gene>
<organism evidence="2 3">
    <name type="scientific">Streptomyces sp. 900105245</name>
    <dbReference type="NCBI Taxonomy" id="3154379"/>
    <lineage>
        <taxon>Bacteria</taxon>
        <taxon>Bacillati</taxon>
        <taxon>Actinomycetota</taxon>
        <taxon>Actinomycetes</taxon>
        <taxon>Kitasatosporales</taxon>
        <taxon>Streptomycetaceae</taxon>
        <taxon>Streptomyces</taxon>
    </lineage>
</organism>
<dbReference type="EMBL" id="JBEPAZ010000004">
    <property type="protein sequence ID" value="MER6427637.1"/>
    <property type="molecule type" value="Genomic_DNA"/>
</dbReference>
<comment type="caution">
    <text evidence="2">The sequence shown here is derived from an EMBL/GenBank/DDBJ whole genome shotgun (WGS) entry which is preliminary data.</text>
</comment>
<dbReference type="RefSeq" id="WP_263279689.1">
    <property type="nucleotide sequence ID" value="NZ_JBEOYA010000070.1"/>
</dbReference>
<name>A0ABV1U389_9ACTN</name>
<protein>
    <submittedName>
        <fullName evidence="2">DUF6081 family protein</fullName>
    </submittedName>
</protein>
<dbReference type="InterPro" id="IPR045727">
    <property type="entry name" value="DUF6081"/>
</dbReference>
<dbReference type="PROSITE" id="PS51318">
    <property type="entry name" value="TAT"/>
    <property type="match status" value="1"/>
</dbReference>
<evidence type="ECO:0000313" key="3">
    <source>
        <dbReference type="Proteomes" id="UP001470023"/>
    </source>
</evidence>
<dbReference type="Proteomes" id="UP001470023">
    <property type="component" value="Unassembled WGS sequence"/>
</dbReference>
<feature type="signal peptide" evidence="1">
    <location>
        <begin position="1"/>
        <end position="22"/>
    </location>
</feature>
<accession>A0ABV1U389</accession>